<reference evidence="2" key="1">
    <citation type="journal article" date="2020" name="Nat. Commun.">
        <title>Large-scale genome sequencing of mycorrhizal fungi provides insights into the early evolution of symbiotic traits.</title>
        <authorList>
            <person name="Miyauchi S."/>
            <person name="Kiss E."/>
            <person name="Kuo A."/>
            <person name="Drula E."/>
            <person name="Kohler A."/>
            <person name="Sanchez-Garcia M."/>
            <person name="Morin E."/>
            <person name="Andreopoulos B."/>
            <person name="Barry K.W."/>
            <person name="Bonito G."/>
            <person name="Buee M."/>
            <person name="Carver A."/>
            <person name="Chen C."/>
            <person name="Cichocki N."/>
            <person name="Clum A."/>
            <person name="Culley D."/>
            <person name="Crous P.W."/>
            <person name="Fauchery L."/>
            <person name="Girlanda M."/>
            <person name="Hayes R.D."/>
            <person name="Keri Z."/>
            <person name="LaButti K."/>
            <person name="Lipzen A."/>
            <person name="Lombard V."/>
            <person name="Magnuson J."/>
            <person name="Maillard F."/>
            <person name="Murat C."/>
            <person name="Nolan M."/>
            <person name="Ohm R.A."/>
            <person name="Pangilinan J."/>
            <person name="Pereira M.F."/>
            <person name="Perotto S."/>
            <person name="Peter M."/>
            <person name="Pfister S."/>
            <person name="Riley R."/>
            <person name="Sitrit Y."/>
            <person name="Stielow J.B."/>
            <person name="Szollosi G."/>
            <person name="Zifcakova L."/>
            <person name="Stursova M."/>
            <person name="Spatafora J.W."/>
            <person name="Tedersoo L."/>
            <person name="Vaario L.M."/>
            <person name="Yamada A."/>
            <person name="Yan M."/>
            <person name="Wang P."/>
            <person name="Xu J."/>
            <person name="Bruns T."/>
            <person name="Baldrian P."/>
            <person name="Vilgalys R."/>
            <person name="Dunand C."/>
            <person name="Henrissat B."/>
            <person name="Grigoriev I.V."/>
            <person name="Hibbett D."/>
            <person name="Nagy L.G."/>
            <person name="Martin F.M."/>
        </authorList>
    </citation>
    <scope>NUCLEOTIDE SEQUENCE</scope>
    <source>
        <strain evidence="2">UP504</strain>
    </source>
</reference>
<evidence type="ECO:0000313" key="3">
    <source>
        <dbReference type="Proteomes" id="UP000886523"/>
    </source>
</evidence>
<evidence type="ECO:0000256" key="1">
    <source>
        <dbReference type="SAM" id="SignalP"/>
    </source>
</evidence>
<dbReference type="AlphaFoldDB" id="A0A9P6DN68"/>
<keyword evidence="3" id="KW-1185">Reference proteome</keyword>
<gene>
    <name evidence="2" type="ORF">BS47DRAFT_289414</name>
</gene>
<dbReference type="Proteomes" id="UP000886523">
    <property type="component" value="Unassembled WGS sequence"/>
</dbReference>
<proteinExistence type="predicted"/>
<feature type="chain" id="PRO_5040366334" evidence="1">
    <location>
        <begin position="24"/>
        <end position="136"/>
    </location>
</feature>
<keyword evidence="1" id="KW-0732">Signal</keyword>
<evidence type="ECO:0000313" key="2">
    <source>
        <dbReference type="EMBL" id="KAF9507622.1"/>
    </source>
</evidence>
<name>A0A9P6DN68_9AGAM</name>
<sequence>MISIIVPVGVFIAHLLTLPTVQAQASNVTCLPSFDWSDNSLGQNPCLQAAWLQAECHDGDWRVNTIPPAFHYIGPQNNSTENACICTTVVYNLMSTCGACQNRTWISWTSWSFYCVDYRNITEGTWVNVSSPAVCV</sequence>
<organism evidence="2 3">
    <name type="scientific">Hydnum rufescens UP504</name>
    <dbReference type="NCBI Taxonomy" id="1448309"/>
    <lineage>
        <taxon>Eukaryota</taxon>
        <taxon>Fungi</taxon>
        <taxon>Dikarya</taxon>
        <taxon>Basidiomycota</taxon>
        <taxon>Agaricomycotina</taxon>
        <taxon>Agaricomycetes</taxon>
        <taxon>Cantharellales</taxon>
        <taxon>Hydnaceae</taxon>
        <taxon>Hydnum</taxon>
    </lineage>
</organism>
<comment type="caution">
    <text evidence="2">The sequence shown here is derived from an EMBL/GenBank/DDBJ whole genome shotgun (WGS) entry which is preliminary data.</text>
</comment>
<dbReference type="EMBL" id="MU129076">
    <property type="protein sequence ID" value="KAF9507622.1"/>
    <property type="molecule type" value="Genomic_DNA"/>
</dbReference>
<feature type="signal peptide" evidence="1">
    <location>
        <begin position="1"/>
        <end position="23"/>
    </location>
</feature>
<accession>A0A9P6DN68</accession>
<dbReference type="OrthoDB" id="2526171at2759"/>
<protein>
    <submittedName>
        <fullName evidence="2">Uncharacterized protein</fullName>
    </submittedName>
</protein>